<dbReference type="Proteomes" id="UP000585638">
    <property type="component" value="Unassembled WGS sequence"/>
</dbReference>
<gene>
    <name evidence="4" type="ORF">BJ998_002499</name>
</gene>
<keyword evidence="2" id="KW-0804">Transcription</keyword>
<evidence type="ECO:0000256" key="2">
    <source>
        <dbReference type="ARBA" id="ARBA00023163"/>
    </source>
</evidence>
<dbReference type="InterPro" id="IPR029016">
    <property type="entry name" value="GAF-like_dom_sf"/>
</dbReference>
<keyword evidence="1" id="KW-0805">Transcription regulation</keyword>
<dbReference type="Pfam" id="PF13185">
    <property type="entry name" value="GAF_2"/>
    <property type="match status" value="1"/>
</dbReference>
<protein>
    <recommendedName>
        <fullName evidence="3">ANTAR domain-containing protein</fullName>
    </recommendedName>
</protein>
<dbReference type="EMBL" id="JACHIR010000001">
    <property type="protein sequence ID" value="MBB5891303.1"/>
    <property type="molecule type" value="Genomic_DNA"/>
</dbReference>
<dbReference type="RefSeq" id="WP_184861319.1">
    <property type="nucleotide sequence ID" value="NZ_BAAAWY010000031.1"/>
</dbReference>
<organism evidence="4 5">
    <name type="scientific">Kutzneria kofuensis</name>
    <dbReference type="NCBI Taxonomy" id="103725"/>
    <lineage>
        <taxon>Bacteria</taxon>
        <taxon>Bacillati</taxon>
        <taxon>Actinomycetota</taxon>
        <taxon>Actinomycetes</taxon>
        <taxon>Pseudonocardiales</taxon>
        <taxon>Pseudonocardiaceae</taxon>
        <taxon>Kutzneria</taxon>
    </lineage>
</organism>
<evidence type="ECO:0000256" key="1">
    <source>
        <dbReference type="ARBA" id="ARBA00023015"/>
    </source>
</evidence>
<dbReference type="Pfam" id="PF03861">
    <property type="entry name" value="ANTAR"/>
    <property type="match status" value="1"/>
</dbReference>
<dbReference type="InterPro" id="IPR003018">
    <property type="entry name" value="GAF"/>
</dbReference>
<keyword evidence="5" id="KW-1185">Reference proteome</keyword>
<dbReference type="SUPFAM" id="SSF55781">
    <property type="entry name" value="GAF domain-like"/>
    <property type="match status" value="1"/>
</dbReference>
<dbReference type="InterPro" id="IPR005561">
    <property type="entry name" value="ANTAR"/>
</dbReference>
<dbReference type="Gene3D" id="3.30.450.40">
    <property type="match status" value="1"/>
</dbReference>
<name>A0A7W9KFQ2_9PSEU</name>
<evidence type="ECO:0000259" key="3">
    <source>
        <dbReference type="SMART" id="SM01012"/>
    </source>
</evidence>
<accession>A0A7W9KFQ2</accession>
<reference evidence="4 5" key="1">
    <citation type="submission" date="2020-08" db="EMBL/GenBank/DDBJ databases">
        <title>Sequencing the genomes of 1000 actinobacteria strains.</title>
        <authorList>
            <person name="Klenk H.-P."/>
        </authorList>
    </citation>
    <scope>NUCLEOTIDE SEQUENCE [LARGE SCALE GENOMIC DNA]</scope>
    <source>
        <strain evidence="4 5">DSM 43851</strain>
    </source>
</reference>
<dbReference type="Gene3D" id="1.10.10.10">
    <property type="entry name" value="Winged helix-like DNA-binding domain superfamily/Winged helix DNA-binding domain"/>
    <property type="match status" value="1"/>
</dbReference>
<evidence type="ECO:0000313" key="5">
    <source>
        <dbReference type="Proteomes" id="UP000585638"/>
    </source>
</evidence>
<sequence length="252" mass="27093">MVIEQDPQNIYEEVRARAQADGRPVSVRHVALVCHEQLTACGVGVYLVGDGGTEPACATTDAVERMIELQITLGEGPALTAIHAGVPVLVADLAHQENLTRWPVFGSAAAAHSSFAVFAFPLLMGEITVGALEVYRTREVPLSGDELNLALVFAEVMTAQLITEVVDVDEPDAEELVVEGFHGRWLTVHQATGMLSVQLRCTLTEAFLRLRGHAYASGRRLSDVADDVVDGVLRLWPDDSPGISGCGDDDHE</sequence>
<proteinExistence type="predicted"/>
<dbReference type="AlphaFoldDB" id="A0A7W9KFQ2"/>
<comment type="caution">
    <text evidence="4">The sequence shown here is derived from an EMBL/GenBank/DDBJ whole genome shotgun (WGS) entry which is preliminary data.</text>
</comment>
<evidence type="ECO:0000313" key="4">
    <source>
        <dbReference type="EMBL" id="MBB5891303.1"/>
    </source>
</evidence>
<feature type="domain" description="ANTAR" evidence="3">
    <location>
        <begin position="177"/>
        <end position="229"/>
    </location>
</feature>
<dbReference type="SMART" id="SM01012">
    <property type="entry name" value="ANTAR"/>
    <property type="match status" value="1"/>
</dbReference>
<dbReference type="GO" id="GO:0003723">
    <property type="term" value="F:RNA binding"/>
    <property type="evidence" value="ECO:0007669"/>
    <property type="project" value="InterPro"/>
</dbReference>
<dbReference type="InterPro" id="IPR036388">
    <property type="entry name" value="WH-like_DNA-bd_sf"/>
</dbReference>